<feature type="region of interest" description="Disordered" evidence="2">
    <location>
        <begin position="55"/>
        <end position="110"/>
    </location>
</feature>
<reference evidence="4 5" key="1">
    <citation type="submission" date="2023-05" db="EMBL/GenBank/DDBJ databases">
        <title>A 100% complete, gapless, phased diploid assembly of the Scenedesmus obliquus UTEX 3031 genome.</title>
        <authorList>
            <person name="Biondi T.C."/>
            <person name="Hanschen E.R."/>
            <person name="Kwon T."/>
            <person name="Eng W."/>
            <person name="Kruse C.P.S."/>
            <person name="Koehler S.I."/>
            <person name="Kunde Y."/>
            <person name="Gleasner C.D."/>
            <person name="You Mak K.T."/>
            <person name="Polle J."/>
            <person name="Hovde B.T."/>
            <person name="Starkenburg S.R."/>
        </authorList>
    </citation>
    <scope>NUCLEOTIDE SEQUENCE [LARGE SCALE GENOMIC DNA]</scope>
    <source>
        <strain evidence="4 5">DOE0152z</strain>
    </source>
</reference>
<evidence type="ECO:0000313" key="4">
    <source>
        <dbReference type="EMBL" id="WIA20769.1"/>
    </source>
</evidence>
<organism evidence="4 5">
    <name type="scientific">Tetradesmus obliquus</name>
    <name type="common">Green alga</name>
    <name type="synonym">Acutodesmus obliquus</name>
    <dbReference type="NCBI Taxonomy" id="3088"/>
    <lineage>
        <taxon>Eukaryota</taxon>
        <taxon>Viridiplantae</taxon>
        <taxon>Chlorophyta</taxon>
        <taxon>core chlorophytes</taxon>
        <taxon>Chlorophyceae</taxon>
        <taxon>CS clade</taxon>
        <taxon>Sphaeropleales</taxon>
        <taxon>Scenedesmaceae</taxon>
        <taxon>Tetradesmus</taxon>
    </lineage>
</organism>
<dbReference type="InterPro" id="IPR014720">
    <property type="entry name" value="dsRBD_dom"/>
</dbReference>
<dbReference type="InterPro" id="IPR036388">
    <property type="entry name" value="WH-like_DNA-bd_sf"/>
</dbReference>
<accession>A0ABY8UGW6</accession>
<gene>
    <name evidence="4" type="ORF">OEZ85_005133</name>
</gene>
<dbReference type="SUPFAM" id="SSF54768">
    <property type="entry name" value="dsRNA-binding domain-like"/>
    <property type="match status" value="1"/>
</dbReference>
<sequence>MQDEIGLLQRELADLPVESDWEVLSADRTFQGSGSSKKEAEHAAANAAVEWLTAEKVLRPDQPSASHSSRGTAVTAAATAGGPSPTVSSATSGVSLPGVGSKRSKSSVDCDDESTESLELRILEALAGVYPRTLNGAQLAKLCGHFKLKSKVNHLLYMKLRASGLVEMLDTHPPAWRVAAPAITAAAAAAAEALAAAAEAAALPGDEAAAAA</sequence>
<keyword evidence="1" id="KW-0694">RNA-binding</keyword>
<protein>
    <recommendedName>
        <fullName evidence="3">DRBM domain-containing protein</fullName>
    </recommendedName>
</protein>
<name>A0ABY8UGW6_TETOB</name>
<dbReference type="Gene3D" id="3.30.160.20">
    <property type="match status" value="1"/>
</dbReference>
<evidence type="ECO:0000256" key="1">
    <source>
        <dbReference type="PROSITE-ProRule" id="PRU00266"/>
    </source>
</evidence>
<keyword evidence="5" id="KW-1185">Reference proteome</keyword>
<proteinExistence type="predicted"/>
<dbReference type="PROSITE" id="PS50137">
    <property type="entry name" value="DS_RBD"/>
    <property type="match status" value="1"/>
</dbReference>
<feature type="compositionally biased region" description="Polar residues" evidence="2">
    <location>
        <begin position="85"/>
        <end position="94"/>
    </location>
</feature>
<feature type="domain" description="DRBM" evidence="3">
    <location>
        <begin position="32"/>
        <end position="54"/>
    </location>
</feature>
<feature type="compositionally biased region" description="Low complexity" evidence="2">
    <location>
        <begin position="71"/>
        <end position="82"/>
    </location>
</feature>
<evidence type="ECO:0000256" key="2">
    <source>
        <dbReference type="SAM" id="MobiDB-lite"/>
    </source>
</evidence>
<dbReference type="Proteomes" id="UP001244341">
    <property type="component" value="Chromosome 12b"/>
</dbReference>
<evidence type="ECO:0000259" key="3">
    <source>
        <dbReference type="PROSITE" id="PS50137"/>
    </source>
</evidence>
<evidence type="ECO:0000313" key="5">
    <source>
        <dbReference type="Proteomes" id="UP001244341"/>
    </source>
</evidence>
<dbReference type="Gene3D" id="1.10.10.10">
    <property type="entry name" value="Winged helix-like DNA-binding domain superfamily/Winged helix DNA-binding domain"/>
    <property type="match status" value="1"/>
</dbReference>
<dbReference type="EMBL" id="CP126219">
    <property type="protein sequence ID" value="WIA20769.1"/>
    <property type="molecule type" value="Genomic_DNA"/>
</dbReference>
<feature type="non-terminal residue" evidence="4">
    <location>
        <position position="212"/>
    </location>
</feature>